<name>A0ABV2AJ52_9EUKA</name>
<organism evidence="2 3">
    <name type="scientific">Bonamia ostreae</name>
    <dbReference type="NCBI Taxonomy" id="126728"/>
    <lineage>
        <taxon>Eukaryota</taxon>
        <taxon>Sar</taxon>
        <taxon>Rhizaria</taxon>
        <taxon>Endomyxa</taxon>
        <taxon>Ascetosporea</taxon>
        <taxon>Haplosporida</taxon>
        <taxon>Bonamia</taxon>
    </lineage>
</organism>
<evidence type="ECO:0000313" key="2">
    <source>
        <dbReference type="EMBL" id="MES1919697.1"/>
    </source>
</evidence>
<accession>A0ABV2AJ52</accession>
<protein>
    <submittedName>
        <fullName evidence="2">Uncharacterized protein</fullName>
    </submittedName>
</protein>
<evidence type="ECO:0000313" key="3">
    <source>
        <dbReference type="Proteomes" id="UP001439008"/>
    </source>
</evidence>
<comment type="caution">
    <text evidence="2">The sequence shown here is derived from an EMBL/GenBank/DDBJ whole genome shotgun (WGS) entry which is preliminary data.</text>
</comment>
<dbReference type="Proteomes" id="UP001439008">
    <property type="component" value="Unassembled WGS sequence"/>
</dbReference>
<sequence length="148" mass="16251">MMTIDRVSFVAICVVLAPTLLTAFLVIRKCVVEKIKIGNTEKLLNSSKTKSFVSGKKVLITGGNKGIGYSTAIEFCRLGATVLITCRDVEKGRIAIQQIENKVKLASINFKVLDLLELQSVRDFAGEVLLEGTKFDFLINNAGFFGEF</sequence>
<proteinExistence type="predicted"/>
<dbReference type="EMBL" id="JBDODL010000369">
    <property type="protein sequence ID" value="MES1919697.1"/>
    <property type="molecule type" value="Genomic_DNA"/>
</dbReference>
<dbReference type="PANTHER" id="PTHR43157:SF31">
    <property type="entry name" value="PHOSPHATIDYLINOSITOL-GLYCAN BIOSYNTHESIS CLASS F PROTEIN"/>
    <property type="match status" value="1"/>
</dbReference>
<dbReference type="InterPro" id="IPR002347">
    <property type="entry name" value="SDR_fam"/>
</dbReference>
<dbReference type="PANTHER" id="PTHR43157">
    <property type="entry name" value="PHOSPHATIDYLINOSITOL-GLYCAN BIOSYNTHESIS CLASS F PROTEIN-RELATED"/>
    <property type="match status" value="1"/>
</dbReference>
<keyword evidence="1" id="KW-0560">Oxidoreductase</keyword>
<dbReference type="PRINTS" id="PR00081">
    <property type="entry name" value="GDHRDH"/>
</dbReference>
<evidence type="ECO:0000256" key="1">
    <source>
        <dbReference type="ARBA" id="ARBA00023002"/>
    </source>
</evidence>
<keyword evidence="3" id="KW-1185">Reference proteome</keyword>
<dbReference type="Gene3D" id="3.40.50.720">
    <property type="entry name" value="NAD(P)-binding Rossmann-like Domain"/>
    <property type="match status" value="1"/>
</dbReference>
<dbReference type="InterPro" id="IPR036291">
    <property type="entry name" value="NAD(P)-bd_dom_sf"/>
</dbReference>
<gene>
    <name evidence="2" type="ORF">MHBO_001481</name>
</gene>
<reference evidence="2 3" key="1">
    <citation type="journal article" date="2024" name="BMC Biol.">
        <title>Comparative genomics of Ascetosporea gives new insight into the evolutionary basis for animal parasitism in Rhizaria.</title>
        <authorList>
            <person name="Hiltunen Thoren M."/>
            <person name="Onut-Brannstrom I."/>
            <person name="Alfjorden A."/>
            <person name="Peckova H."/>
            <person name="Swords F."/>
            <person name="Hooper C."/>
            <person name="Holzer A.S."/>
            <person name="Bass D."/>
            <person name="Burki F."/>
        </authorList>
    </citation>
    <scope>NUCLEOTIDE SEQUENCE [LARGE SCALE GENOMIC DNA]</scope>
    <source>
        <strain evidence="2">20-A016</strain>
    </source>
</reference>
<dbReference type="SUPFAM" id="SSF51735">
    <property type="entry name" value="NAD(P)-binding Rossmann-fold domains"/>
    <property type="match status" value="1"/>
</dbReference>
<dbReference type="Pfam" id="PF00106">
    <property type="entry name" value="adh_short"/>
    <property type="match status" value="1"/>
</dbReference>